<feature type="domain" description="N-acetyltransferase" evidence="1">
    <location>
        <begin position="14"/>
        <end position="182"/>
    </location>
</feature>
<accession>A0ABS7KX34</accession>
<dbReference type="PANTHER" id="PTHR43792">
    <property type="entry name" value="GNAT FAMILY, PUTATIVE (AFU_ORTHOLOGUE AFUA_3G00765)-RELATED-RELATED"/>
    <property type="match status" value="1"/>
</dbReference>
<gene>
    <name evidence="2" type="ORF">K5V21_07730</name>
</gene>
<dbReference type="EMBL" id="JAIKTU010000005">
    <property type="protein sequence ID" value="MBY0755345.1"/>
    <property type="molecule type" value="Genomic_DNA"/>
</dbReference>
<dbReference type="InterPro" id="IPR051531">
    <property type="entry name" value="N-acetyltransferase"/>
</dbReference>
<dbReference type="Gene3D" id="3.40.630.30">
    <property type="match status" value="1"/>
</dbReference>
<protein>
    <submittedName>
        <fullName evidence="2">GNAT family N-acetyltransferase</fullName>
    </submittedName>
</protein>
<name>A0ABS7KX34_CLOSR</name>
<sequence length="191" mass="22137">MIHKGTQKLDTNRLSLEQFKLDDAKAAFKNWVNDLEVTKYLTWNPHGDLSVTRSLIEQWVNEYEKYDNYNWAIHLKDENEVIGSIVIVEIDEKNKSCDIGYCMSKKYWGKGIMTESLNAVIDYLFGEVDFNKITARHDTRNIASGKVMIKNGMKYIKTVKGIQKPNDKGVCNVKIYEIYKNEWGKVSNITV</sequence>
<organism evidence="2 3">
    <name type="scientific">Clostridium sardiniense</name>
    <name type="common">Clostridium absonum</name>
    <dbReference type="NCBI Taxonomy" id="29369"/>
    <lineage>
        <taxon>Bacteria</taxon>
        <taxon>Bacillati</taxon>
        <taxon>Bacillota</taxon>
        <taxon>Clostridia</taxon>
        <taxon>Eubacteriales</taxon>
        <taxon>Clostridiaceae</taxon>
        <taxon>Clostridium</taxon>
    </lineage>
</organism>
<dbReference type="Proteomes" id="UP001299068">
    <property type="component" value="Unassembled WGS sequence"/>
</dbReference>
<dbReference type="PANTHER" id="PTHR43792:SF1">
    <property type="entry name" value="N-ACETYLTRANSFERASE DOMAIN-CONTAINING PROTEIN"/>
    <property type="match status" value="1"/>
</dbReference>
<dbReference type="RefSeq" id="WP_221860549.1">
    <property type="nucleotide sequence ID" value="NZ_JAIKTU010000005.1"/>
</dbReference>
<evidence type="ECO:0000259" key="1">
    <source>
        <dbReference type="PROSITE" id="PS51186"/>
    </source>
</evidence>
<dbReference type="InterPro" id="IPR016181">
    <property type="entry name" value="Acyl_CoA_acyltransferase"/>
</dbReference>
<dbReference type="Pfam" id="PF13302">
    <property type="entry name" value="Acetyltransf_3"/>
    <property type="match status" value="1"/>
</dbReference>
<dbReference type="InterPro" id="IPR000182">
    <property type="entry name" value="GNAT_dom"/>
</dbReference>
<keyword evidence="3" id="KW-1185">Reference proteome</keyword>
<evidence type="ECO:0000313" key="3">
    <source>
        <dbReference type="Proteomes" id="UP001299068"/>
    </source>
</evidence>
<reference evidence="2 3" key="1">
    <citation type="journal article" date="2021" name="Cell Host Microbe">
        <title>in vivo commensal control of Clostridioides difficile virulence.</title>
        <authorList>
            <person name="Girinathan B.P."/>
            <person name="Dibenedetto N."/>
            <person name="Worley J.N."/>
            <person name="Peltier J."/>
            <person name="Arrieta-Ortiz M.L."/>
            <person name="Rupa Christinal Immanuel S."/>
            <person name="Lavin R."/>
            <person name="Delaney M.L."/>
            <person name="Cummins C."/>
            <person name="Hoffmann M."/>
            <person name="Luo Y."/>
            <person name="Gonzalez-Escalona N."/>
            <person name="Allard M."/>
            <person name="Onderdonk A.B."/>
            <person name="Gerber G.K."/>
            <person name="Sonenshein A.L."/>
            <person name="Baliga N."/>
            <person name="Dupuy B."/>
            <person name="Bry L."/>
        </authorList>
    </citation>
    <scope>NUCLEOTIDE SEQUENCE [LARGE SCALE GENOMIC DNA]</scope>
    <source>
        <strain evidence="2 3">DSM 599</strain>
    </source>
</reference>
<proteinExistence type="predicted"/>
<evidence type="ECO:0000313" key="2">
    <source>
        <dbReference type="EMBL" id="MBY0755345.1"/>
    </source>
</evidence>
<dbReference type="SUPFAM" id="SSF55729">
    <property type="entry name" value="Acyl-CoA N-acyltransferases (Nat)"/>
    <property type="match status" value="1"/>
</dbReference>
<comment type="caution">
    <text evidence="2">The sequence shown here is derived from an EMBL/GenBank/DDBJ whole genome shotgun (WGS) entry which is preliminary data.</text>
</comment>
<dbReference type="PROSITE" id="PS51186">
    <property type="entry name" value="GNAT"/>
    <property type="match status" value="1"/>
</dbReference>
<dbReference type="CDD" id="cd04301">
    <property type="entry name" value="NAT_SF"/>
    <property type="match status" value="1"/>
</dbReference>